<proteinExistence type="predicted"/>
<evidence type="ECO:0000313" key="1">
    <source>
        <dbReference type="EMBL" id="MPM29139.1"/>
    </source>
</evidence>
<reference evidence="1" key="1">
    <citation type="submission" date="2019-08" db="EMBL/GenBank/DDBJ databases">
        <authorList>
            <person name="Kucharzyk K."/>
            <person name="Murdoch R.W."/>
            <person name="Higgins S."/>
            <person name="Loffler F."/>
        </authorList>
    </citation>
    <scope>NUCLEOTIDE SEQUENCE</scope>
</reference>
<dbReference type="EMBL" id="VSSQ01005434">
    <property type="protein sequence ID" value="MPM29139.1"/>
    <property type="molecule type" value="Genomic_DNA"/>
</dbReference>
<dbReference type="AlphaFoldDB" id="A0A644YLD4"/>
<comment type="caution">
    <text evidence="1">The sequence shown here is derived from an EMBL/GenBank/DDBJ whole genome shotgun (WGS) entry which is preliminary data.</text>
</comment>
<organism evidence="1">
    <name type="scientific">bioreactor metagenome</name>
    <dbReference type="NCBI Taxonomy" id="1076179"/>
    <lineage>
        <taxon>unclassified sequences</taxon>
        <taxon>metagenomes</taxon>
        <taxon>ecological metagenomes</taxon>
    </lineage>
</organism>
<sequence>MLNKYYQYNPVDLVNIVVELNLVNNLKLSVRYIKYL</sequence>
<accession>A0A644YLD4</accession>
<name>A0A644YLD4_9ZZZZ</name>
<gene>
    <name evidence="1" type="ORF">SDC9_75678</name>
</gene>
<protein>
    <submittedName>
        <fullName evidence="1">Uncharacterized protein</fullName>
    </submittedName>
</protein>